<dbReference type="Gene3D" id="3.40.50.261">
    <property type="entry name" value="Succinyl-CoA synthetase domains"/>
    <property type="match status" value="1"/>
</dbReference>
<gene>
    <name evidence="1" type="ORF">HLX92_29835</name>
</gene>
<feature type="non-terminal residue" evidence="1">
    <location>
        <position position="1"/>
    </location>
</feature>
<reference evidence="1 2" key="1">
    <citation type="submission" date="2020-05" db="EMBL/GenBank/DDBJ databases">
        <title>Epidemiological investigations into extended-spectrum beta-lactam resistant Escherichia coli ST457 carried by Australian Silver gulls identified clonal lineages that cause ExPEC disease.</title>
        <authorList>
            <person name="Nesporova K."/>
            <person name="Wyrsch E.R."/>
            <person name="Valcek A."/>
            <person name="Bitar I."/>
            <person name="Chaw K."/>
            <person name="Harris P."/>
            <person name="Hrabak J."/>
            <person name="Djordjevic S.P."/>
            <person name="Dolejska M."/>
        </authorList>
    </citation>
    <scope>NUCLEOTIDE SEQUENCE [LARGE SCALE GENOMIC DNA]</scope>
    <source>
        <strain evidence="1 2">CE1966</strain>
    </source>
</reference>
<dbReference type="AlphaFoldDB" id="A0A8T3LKB9"/>
<dbReference type="PANTHER" id="PTHR42793">
    <property type="entry name" value="COA BINDING DOMAIN CONTAINING PROTEIN"/>
    <property type="match status" value="1"/>
</dbReference>
<dbReference type="SUPFAM" id="SSF52210">
    <property type="entry name" value="Succinyl-CoA synthetase domains"/>
    <property type="match status" value="1"/>
</dbReference>
<sequence length="76" mass="8539">VIQTPSAAAPAPESAQELIEAVKHHPRSKYVSLLTNWCGEHSSQEARRLFSEAGLPTYRTPEGTITAFMHMVEYRR</sequence>
<dbReference type="InterPro" id="IPR016102">
    <property type="entry name" value="Succinyl-CoA_synth-like"/>
</dbReference>
<dbReference type="EMBL" id="JABFNF010001026">
    <property type="protein sequence ID" value="MBA1890307.1"/>
    <property type="molecule type" value="Genomic_DNA"/>
</dbReference>
<protein>
    <submittedName>
        <fullName evidence="1">Acetyltransferase</fullName>
    </submittedName>
</protein>
<feature type="non-terminal residue" evidence="1">
    <location>
        <position position="76"/>
    </location>
</feature>
<accession>A0A8T3LKB9</accession>
<evidence type="ECO:0000313" key="1">
    <source>
        <dbReference type="EMBL" id="MBA1890307.1"/>
    </source>
</evidence>
<proteinExistence type="predicted"/>
<name>A0A8T3LKB9_ECOLX</name>
<organism evidence="1 2">
    <name type="scientific">Escherichia coli</name>
    <dbReference type="NCBI Taxonomy" id="562"/>
    <lineage>
        <taxon>Bacteria</taxon>
        <taxon>Pseudomonadati</taxon>
        <taxon>Pseudomonadota</taxon>
        <taxon>Gammaproteobacteria</taxon>
        <taxon>Enterobacterales</taxon>
        <taxon>Enterobacteriaceae</taxon>
        <taxon>Escherichia</taxon>
    </lineage>
</organism>
<dbReference type="PANTHER" id="PTHR42793:SF1">
    <property type="entry name" value="PEPTIDYL-LYSINE N-ACETYLTRANSFERASE PATZ"/>
    <property type="match status" value="1"/>
</dbReference>
<dbReference type="Proteomes" id="UP000523197">
    <property type="component" value="Unassembled WGS sequence"/>
</dbReference>
<evidence type="ECO:0000313" key="2">
    <source>
        <dbReference type="Proteomes" id="UP000523197"/>
    </source>
</evidence>
<comment type="caution">
    <text evidence="1">The sequence shown here is derived from an EMBL/GenBank/DDBJ whole genome shotgun (WGS) entry which is preliminary data.</text>
</comment>